<evidence type="ECO:0000313" key="9">
    <source>
        <dbReference type="Proteomes" id="UP000005710"/>
    </source>
</evidence>
<proteinExistence type="inferred from homology"/>
<dbReference type="SUPFAM" id="SSF53850">
    <property type="entry name" value="Periplasmic binding protein-like II"/>
    <property type="match status" value="1"/>
</dbReference>
<gene>
    <name evidence="8" type="ORF">ThesuDRAFT_01219</name>
</gene>
<feature type="region of interest" description="Disordered" evidence="5">
    <location>
        <begin position="27"/>
        <end position="54"/>
    </location>
</feature>
<keyword evidence="3 4" id="KW-0592">Phosphate transport</keyword>
<dbReference type="PANTHER" id="PTHR42996">
    <property type="entry name" value="PHOSPHATE-BINDING PROTEIN PSTS"/>
    <property type="match status" value="1"/>
</dbReference>
<dbReference type="NCBIfam" id="NF008171">
    <property type="entry name" value="PRK10918.1"/>
    <property type="match status" value="1"/>
</dbReference>
<dbReference type="Pfam" id="PF12849">
    <property type="entry name" value="PBP_like_2"/>
    <property type="match status" value="1"/>
</dbReference>
<name>K6PRA3_9FIRM</name>
<feature type="compositionally biased region" description="Gly residues" evidence="5">
    <location>
        <begin position="27"/>
        <end position="49"/>
    </location>
</feature>
<organism evidence="8 9">
    <name type="scientific">Thermaerobacter subterraneus DSM 13965</name>
    <dbReference type="NCBI Taxonomy" id="867903"/>
    <lineage>
        <taxon>Bacteria</taxon>
        <taxon>Bacillati</taxon>
        <taxon>Bacillota</taxon>
        <taxon>Clostridia</taxon>
        <taxon>Eubacteriales</taxon>
        <taxon>Clostridiales Family XVII. Incertae Sedis</taxon>
        <taxon>Thermaerobacter</taxon>
    </lineage>
</organism>
<dbReference type="PANTHER" id="PTHR42996:SF1">
    <property type="entry name" value="PHOSPHATE-BINDING PROTEIN PSTS"/>
    <property type="match status" value="1"/>
</dbReference>
<dbReference type="OrthoDB" id="9790048at2"/>
<dbReference type="NCBIfam" id="TIGR00975">
    <property type="entry name" value="3a0107s03"/>
    <property type="match status" value="1"/>
</dbReference>
<comment type="caution">
    <text evidence="8">The sequence shown here is derived from an EMBL/GenBank/DDBJ whole genome shotgun (WGS) entry which is preliminary data.</text>
</comment>
<dbReference type="GO" id="GO:0042301">
    <property type="term" value="F:phosphate ion binding"/>
    <property type="evidence" value="ECO:0007669"/>
    <property type="project" value="InterPro"/>
</dbReference>
<evidence type="ECO:0000256" key="6">
    <source>
        <dbReference type="SAM" id="SignalP"/>
    </source>
</evidence>
<evidence type="ECO:0000256" key="2">
    <source>
        <dbReference type="ARBA" id="ARBA00022448"/>
    </source>
</evidence>
<dbReference type="InterPro" id="IPR050962">
    <property type="entry name" value="Phosphate-bind_PstS"/>
</dbReference>
<dbReference type="Proteomes" id="UP000005710">
    <property type="component" value="Unassembled WGS sequence"/>
</dbReference>
<comment type="similarity">
    <text evidence="1 4">Belongs to the PstS family.</text>
</comment>
<dbReference type="InterPro" id="IPR024370">
    <property type="entry name" value="PBP_domain"/>
</dbReference>
<keyword evidence="6" id="KW-0732">Signal</keyword>
<accession>K6PRA3</accession>
<dbReference type="HOGENOM" id="CLU_034528_1_1_9"/>
<reference evidence="8" key="1">
    <citation type="submission" date="2010-10" db="EMBL/GenBank/DDBJ databases">
        <authorList>
            <consortium name="US DOE Joint Genome Institute (JGI-PGF)"/>
            <person name="Lucas S."/>
            <person name="Copeland A."/>
            <person name="Lapidus A."/>
            <person name="Bruce D."/>
            <person name="Goodwin L."/>
            <person name="Pitluck S."/>
            <person name="Kyrpides N."/>
            <person name="Mavromatis K."/>
            <person name="Detter J.C."/>
            <person name="Han C."/>
            <person name="Land M."/>
            <person name="Hauser L."/>
            <person name="Markowitz V."/>
            <person name="Cheng J.-F."/>
            <person name="Hugenholtz P."/>
            <person name="Woyke T."/>
            <person name="Wu D."/>
            <person name="Pukall R."/>
            <person name="Wahrenburg C."/>
            <person name="Brambilla E."/>
            <person name="Klenk H.-P."/>
            <person name="Eisen J.A."/>
        </authorList>
    </citation>
    <scope>NUCLEOTIDE SEQUENCE [LARGE SCALE GENOMIC DNA]</scope>
    <source>
        <strain evidence="8">DSM 13965</strain>
    </source>
</reference>
<dbReference type="EMBL" id="AENY02000002">
    <property type="protein sequence ID" value="EKP95467.1"/>
    <property type="molecule type" value="Genomic_DNA"/>
</dbReference>
<feature type="domain" description="PBP" evidence="7">
    <location>
        <begin position="52"/>
        <end position="341"/>
    </location>
</feature>
<dbReference type="STRING" id="867903.ThesuDRAFT_01219"/>
<feature type="signal peptide" evidence="6">
    <location>
        <begin position="1"/>
        <end position="25"/>
    </location>
</feature>
<dbReference type="Gene3D" id="3.40.190.10">
    <property type="entry name" value="Periplasmic binding protein-like II"/>
    <property type="match status" value="2"/>
</dbReference>
<evidence type="ECO:0000256" key="4">
    <source>
        <dbReference type="PIRNR" id="PIRNR002756"/>
    </source>
</evidence>
<dbReference type="InterPro" id="IPR005673">
    <property type="entry name" value="ABC_phos-bd_PstS"/>
</dbReference>
<evidence type="ECO:0000256" key="3">
    <source>
        <dbReference type="ARBA" id="ARBA00022592"/>
    </source>
</evidence>
<dbReference type="RefSeq" id="WP_006903486.1">
    <property type="nucleotide sequence ID" value="NZ_JH976535.1"/>
</dbReference>
<evidence type="ECO:0000259" key="7">
    <source>
        <dbReference type="Pfam" id="PF12849"/>
    </source>
</evidence>
<dbReference type="GO" id="GO:0043190">
    <property type="term" value="C:ATP-binding cassette (ABC) transporter complex"/>
    <property type="evidence" value="ECO:0007669"/>
    <property type="project" value="InterPro"/>
</dbReference>
<keyword evidence="2 4" id="KW-0813">Transport</keyword>
<dbReference type="PROSITE" id="PS51257">
    <property type="entry name" value="PROKAR_LIPOPROTEIN"/>
    <property type="match status" value="1"/>
</dbReference>
<protein>
    <recommendedName>
        <fullName evidence="4">Phosphate-binding protein</fullName>
    </recommendedName>
</protein>
<reference evidence="8" key="2">
    <citation type="submission" date="2012-10" db="EMBL/GenBank/DDBJ databases">
        <title>Improved high-quality draft of Thermaerobacter subterraneus C21, DSM 13965.</title>
        <authorList>
            <consortium name="DOE Joint Genome Institute"/>
            <person name="Eisen J."/>
            <person name="Huntemann M."/>
            <person name="Wei C.-L."/>
            <person name="Han J."/>
            <person name="Detter J.C."/>
            <person name="Han C."/>
            <person name="Tapia R."/>
            <person name="Chen A."/>
            <person name="Kyrpides N."/>
            <person name="Mavromatis K."/>
            <person name="Markowitz V."/>
            <person name="Szeto E."/>
            <person name="Ivanova N."/>
            <person name="Mikhailova N."/>
            <person name="Ovchinnikova G."/>
            <person name="Pagani I."/>
            <person name="Pati A."/>
            <person name="Goodwin L."/>
            <person name="Nordberg H.P."/>
            <person name="Cantor M.N."/>
            <person name="Hua S.X."/>
            <person name="Woyke T."/>
            <person name="Eisen J."/>
            <person name="Klenk H.-P."/>
        </authorList>
    </citation>
    <scope>NUCLEOTIDE SEQUENCE [LARGE SCALE GENOMIC DNA]</scope>
    <source>
        <strain evidence="8">DSM 13965</strain>
    </source>
</reference>
<evidence type="ECO:0000313" key="8">
    <source>
        <dbReference type="EMBL" id="EKP95467.1"/>
    </source>
</evidence>
<evidence type="ECO:0000256" key="5">
    <source>
        <dbReference type="SAM" id="MobiDB-lite"/>
    </source>
</evidence>
<dbReference type="CDD" id="cd13565">
    <property type="entry name" value="PBP2_PstS"/>
    <property type="match status" value="1"/>
</dbReference>
<dbReference type="eggNOG" id="COG0226">
    <property type="taxonomic scope" value="Bacteria"/>
</dbReference>
<dbReference type="AlphaFoldDB" id="K6PRA3"/>
<feature type="chain" id="PRO_5039733787" description="Phosphate-binding protein" evidence="6">
    <location>
        <begin position="26"/>
        <end position="379"/>
    </location>
</feature>
<sequence length="379" mass="39977">MAKRFTRRIWLAVLLASALVLTACGGGSSGGQGQDQGGQAPGTDQGGSSSGSSAQTVVLNGAGATFPYPLYSKWFDEYHKLRPDVQINYQSIGSGGGKQQITAKTVDFGASDGPMSDEELAKVQGELMHIPTVMGAVVLTYNLPGVESGLKLTPEAIAGIYLGKIKKWNDPAIASVNPGVNLPDADIVVVHRSDGSGTTNIFTEYLSAVSSEWKSQVGAGTSVDWPTGIGAKGNEGVATQVQKLKNSIGYVELAYAIENNMPYALVKNKAGNFVEPSIDTVTAAAAGAAANMPEDFRIFIVDQPGENAYPISGFTWLLVYKDQTDCTKGKALVEFLQWALTEGESYAADLLYAPLPDNVKQMALDAVKTITCNGQPILQ</sequence>
<dbReference type="PIRSF" id="PIRSF002756">
    <property type="entry name" value="PstS"/>
    <property type="match status" value="1"/>
</dbReference>
<dbReference type="GO" id="GO:0035435">
    <property type="term" value="P:phosphate ion transmembrane transport"/>
    <property type="evidence" value="ECO:0007669"/>
    <property type="project" value="InterPro"/>
</dbReference>
<keyword evidence="9" id="KW-1185">Reference proteome</keyword>
<evidence type="ECO:0000256" key="1">
    <source>
        <dbReference type="ARBA" id="ARBA00008725"/>
    </source>
</evidence>